<evidence type="ECO:0000313" key="3">
    <source>
        <dbReference type="Proteomes" id="UP000729402"/>
    </source>
</evidence>
<keyword evidence="3" id="KW-1185">Reference proteome</keyword>
<evidence type="ECO:0000256" key="1">
    <source>
        <dbReference type="SAM" id="MobiDB-lite"/>
    </source>
</evidence>
<dbReference type="EMBL" id="JAAALK010000283">
    <property type="protein sequence ID" value="KAG8069780.1"/>
    <property type="molecule type" value="Genomic_DNA"/>
</dbReference>
<evidence type="ECO:0000313" key="2">
    <source>
        <dbReference type="EMBL" id="KAG8069780.1"/>
    </source>
</evidence>
<gene>
    <name evidence="2" type="ORF">GUJ93_ZPchr0006g40728</name>
</gene>
<dbReference type="Proteomes" id="UP000729402">
    <property type="component" value="Unassembled WGS sequence"/>
</dbReference>
<comment type="caution">
    <text evidence="2">The sequence shown here is derived from an EMBL/GenBank/DDBJ whole genome shotgun (WGS) entry which is preliminary data.</text>
</comment>
<dbReference type="AlphaFoldDB" id="A0A8J5VJ84"/>
<feature type="region of interest" description="Disordered" evidence="1">
    <location>
        <begin position="201"/>
        <end position="228"/>
    </location>
</feature>
<reference evidence="2" key="1">
    <citation type="journal article" date="2021" name="bioRxiv">
        <title>Whole Genome Assembly and Annotation of Northern Wild Rice, Zizania palustris L., Supports a Whole Genome Duplication in the Zizania Genus.</title>
        <authorList>
            <person name="Haas M."/>
            <person name="Kono T."/>
            <person name="Macchietto M."/>
            <person name="Millas R."/>
            <person name="McGilp L."/>
            <person name="Shao M."/>
            <person name="Duquette J."/>
            <person name="Hirsch C.N."/>
            <person name="Kimball J."/>
        </authorList>
    </citation>
    <scope>NUCLEOTIDE SEQUENCE</scope>
    <source>
        <tissue evidence="2">Fresh leaf tissue</tissue>
    </source>
</reference>
<proteinExistence type="predicted"/>
<name>A0A8J5VJ84_ZIZPA</name>
<organism evidence="2 3">
    <name type="scientific">Zizania palustris</name>
    <name type="common">Northern wild rice</name>
    <dbReference type="NCBI Taxonomy" id="103762"/>
    <lineage>
        <taxon>Eukaryota</taxon>
        <taxon>Viridiplantae</taxon>
        <taxon>Streptophyta</taxon>
        <taxon>Embryophyta</taxon>
        <taxon>Tracheophyta</taxon>
        <taxon>Spermatophyta</taxon>
        <taxon>Magnoliopsida</taxon>
        <taxon>Liliopsida</taxon>
        <taxon>Poales</taxon>
        <taxon>Poaceae</taxon>
        <taxon>BOP clade</taxon>
        <taxon>Oryzoideae</taxon>
        <taxon>Oryzeae</taxon>
        <taxon>Zizaniinae</taxon>
        <taxon>Zizania</taxon>
    </lineage>
</organism>
<feature type="compositionally biased region" description="Pro residues" evidence="1">
    <location>
        <begin position="174"/>
        <end position="184"/>
    </location>
</feature>
<reference evidence="2" key="2">
    <citation type="submission" date="2021-02" db="EMBL/GenBank/DDBJ databases">
        <authorList>
            <person name="Kimball J.A."/>
            <person name="Haas M.W."/>
            <person name="Macchietto M."/>
            <person name="Kono T."/>
            <person name="Duquette J."/>
            <person name="Shao M."/>
        </authorList>
    </citation>
    <scope>NUCLEOTIDE SEQUENCE</scope>
    <source>
        <tissue evidence="2">Fresh leaf tissue</tissue>
    </source>
</reference>
<accession>A0A8J5VJ84</accession>
<sequence>MPTRLASTVLYSSPAVLFNPPPHQDPMRVPGDKVIPVSRKGEVVVFKAFFDADVSAIRVRLRLRDLADEFISFRISLLRVSWPIAFRGFEDRGLWEIPFDFVEKKWRLELVGVWERFNKVWGVLDGEPPALLDLDVPDPILRKRKADPGPVGTLKPPSKRMACKPKSPDGRGYPLPPSASDPLPVPIVVEHMDEEVLVVEPKASVPEGTEGAQTMGPKGAQTAGPEGA</sequence>
<feature type="region of interest" description="Disordered" evidence="1">
    <location>
        <begin position="145"/>
        <end position="184"/>
    </location>
</feature>
<protein>
    <submittedName>
        <fullName evidence="2">Uncharacterized protein</fullName>
    </submittedName>
</protein>